<evidence type="ECO:0000313" key="4">
    <source>
        <dbReference type="EMBL" id="HIU57465.1"/>
    </source>
</evidence>
<dbReference type="AlphaFoldDB" id="A0A9D1MC48"/>
<dbReference type="Proteomes" id="UP000824109">
    <property type="component" value="Unassembled WGS sequence"/>
</dbReference>
<feature type="chain" id="PRO_5039234873" evidence="2">
    <location>
        <begin position="27"/>
        <end position="330"/>
    </location>
</feature>
<organism evidence="4 5">
    <name type="scientific">Candidatus Ornithomonoglobus merdipullorum</name>
    <dbReference type="NCBI Taxonomy" id="2840895"/>
    <lineage>
        <taxon>Bacteria</taxon>
        <taxon>Bacillati</taxon>
        <taxon>Bacillota</taxon>
        <taxon>Clostridia</taxon>
        <taxon>Candidatus Ornithomonoglobus</taxon>
    </lineage>
</organism>
<sequence length="330" mass="36832">MSVKRILSSFMAFVMLMLIIPQAALAEEYVSLKDLANANGYEYFWYEDSETVNVRSASYILSFQNGNNMVGYKTVLDDQGTITLNYSAQLEGTDILYVSKLDAQTKLIKYFPNTPDNSIDTDTTDSSNSTGMPSDWAVSEINTAINNGLVTANVQKDYKADITREFFCELVMKLYEKITGESAAVGSNPFNDTNNTEVIKAYKLGIVNGISSDEFAPNSNITRQEICTMLVRAIGVMYPNIDLNDYTRHSFADSANIASWAMDSVQFAYDNDILQGIGNNSIDPLGHATCEQAILLVNRIYENRQTFEDRNEKSEAVIETLQTLEFDDDS</sequence>
<keyword evidence="1" id="KW-0677">Repeat</keyword>
<proteinExistence type="predicted"/>
<feature type="non-terminal residue" evidence="4">
    <location>
        <position position="330"/>
    </location>
</feature>
<reference evidence="4" key="1">
    <citation type="submission" date="2020-10" db="EMBL/GenBank/DDBJ databases">
        <authorList>
            <person name="Gilroy R."/>
        </authorList>
    </citation>
    <scope>NUCLEOTIDE SEQUENCE</scope>
    <source>
        <strain evidence="4">USAMLcec3-3695</strain>
    </source>
</reference>
<name>A0A9D1MC48_9FIRM</name>
<feature type="signal peptide" evidence="2">
    <location>
        <begin position="1"/>
        <end position="26"/>
    </location>
</feature>
<evidence type="ECO:0000313" key="5">
    <source>
        <dbReference type="Proteomes" id="UP000824109"/>
    </source>
</evidence>
<evidence type="ECO:0000259" key="3">
    <source>
        <dbReference type="PROSITE" id="PS51272"/>
    </source>
</evidence>
<comment type="caution">
    <text evidence="4">The sequence shown here is derived from an EMBL/GenBank/DDBJ whole genome shotgun (WGS) entry which is preliminary data.</text>
</comment>
<reference evidence="4" key="2">
    <citation type="journal article" date="2021" name="PeerJ">
        <title>Extensive microbial diversity within the chicken gut microbiome revealed by metagenomics and culture.</title>
        <authorList>
            <person name="Gilroy R."/>
            <person name="Ravi A."/>
            <person name="Getino M."/>
            <person name="Pursley I."/>
            <person name="Horton D.L."/>
            <person name="Alikhan N.F."/>
            <person name="Baker D."/>
            <person name="Gharbi K."/>
            <person name="Hall N."/>
            <person name="Watson M."/>
            <person name="Adriaenssens E.M."/>
            <person name="Foster-Nyarko E."/>
            <person name="Jarju S."/>
            <person name="Secka A."/>
            <person name="Antonio M."/>
            <person name="Oren A."/>
            <person name="Chaudhuri R.R."/>
            <person name="La Ragione R."/>
            <person name="Hildebrand F."/>
            <person name="Pallen M.J."/>
        </authorList>
    </citation>
    <scope>NUCLEOTIDE SEQUENCE</scope>
    <source>
        <strain evidence="4">USAMLcec3-3695</strain>
    </source>
</reference>
<evidence type="ECO:0000256" key="2">
    <source>
        <dbReference type="SAM" id="SignalP"/>
    </source>
</evidence>
<keyword evidence="2" id="KW-0732">Signal</keyword>
<evidence type="ECO:0000256" key="1">
    <source>
        <dbReference type="ARBA" id="ARBA00022737"/>
    </source>
</evidence>
<feature type="domain" description="SLH" evidence="3">
    <location>
        <begin position="181"/>
        <end position="244"/>
    </location>
</feature>
<protein>
    <submittedName>
        <fullName evidence="4">S-layer homology domain-containing protein</fullName>
    </submittedName>
</protein>
<dbReference type="PROSITE" id="PS51272">
    <property type="entry name" value="SLH"/>
    <property type="match status" value="2"/>
</dbReference>
<feature type="domain" description="SLH" evidence="3">
    <location>
        <begin position="248"/>
        <end position="311"/>
    </location>
</feature>
<dbReference type="Pfam" id="PF00395">
    <property type="entry name" value="SLH"/>
    <property type="match status" value="2"/>
</dbReference>
<gene>
    <name evidence="4" type="ORF">IAA61_06595</name>
</gene>
<accession>A0A9D1MC48</accession>
<dbReference type="EMBL" id="DVNB01000070">
    <property type="protein sequence ID" value="HIU57465.1"/>
    <property type="molecule type" value="Genomic_DNA"/>
</dbReference>
<dbReference type="InterPro" id="IPR001119">
    <property type="entry name" value="SLH_dom"/>
</dbReference>